<dbReference type="AlphaFoldDB" id="A0A511DJY9"/>
<dbReference type="Gene3D" id="3.40.50.2300">
    <property type="match status" value="1"/>
</dbReference>
<dbReference type="InterPro" id="IPR011006">
    <property type="entry name" value="CheY-like_superfamily"/>
</dbReference>
<dbReference type="SMART" id="SM00421">
    <property type="entry name" value="HTH_LUXR"/>
    <property type="match status" value="1"/>
</dbReference>
<feature type="domain" description="HTH luxR-type" evidence="2">
    <location>
        <begin position="139"/>
        <end position="204"/>
    </location>
</feature>
<reference evidence="3 4" key="1">
    <citation type="submission" date="2019-07" db="EMBL/GenBank/DDBJ databases">
        <title>Whole genome shotgun sequence of Pseudonocardia sulfidoxydans NBRC 16205.</title>
        <authorList>
            <person name="Hosoyama A."/>
            <person name="Uohara A."/>
            <person name="Ohji S."/>
            <person name="Ichikawa N."/>
        </authorList>
    </citation>
    <scope>NUCLEOTIDE SEQUENCE [LARGE SCALE GENOMIC DNA]</scope>
    <source>
        <strain evidence="3 4">NBRC 16205</strain>
    </source>
</reference>
<dbReference type="InterPro" id="IPR036388">
    <property type="entry name" value="WH-like_DNA-bd_sf"/>
</dbReference>
<dbReference type="Gene3D" id="1.10.10.10">
    <property type="entry name" value="Winged helix-like DNA-binding domain superfamily/Winged helix DNA-binding domain"/>
    <property type="match status" value="1"/>
</dbReference>
<dbReference type="CDD" id="cd06170">
    <property type="entry name" value="LuxR_C_like"/>
    <property type="match status" value="1"/>
</dbReference>
<dbReference type="InterPro" id="IPR016032">
    <property type="entry name" value="Sig_transdc_resp-reg_C-effctor"/>
</dbReference>
<accession>A0A511DJY9</accession>
<dbReference type="SUPFAM" id="SSF52172">
    <property type="entry name" value="CheY-like"/>
    <property type="match status" value="1"/>
</dbReference>
<comment type="caution">
    <text evidence="3">The sequence shown here is derived from an EMBL/GenBank/DDBJ whole genome shotgun (WGS) entry which is preliminary data.</text>
</comment>
<dbReference type="RefSeq" id="WP_186817085.1">
    <property type="nucleotide sequence ID" value="NZ_BJVJ01000046.1"/>
</dbReference>
<name>A0A511DJY9_9PSEU</name>
<dbReference type="PROSITE" id="PS00622">
    <property type="entry name" value="HTH_LUXR_1"/>
    <property type="match status" value="1"/>
</dbReference>
<dbReference type="EMBL" id="BJVJ01000046">
    <property type="protein sequence ID" value="GEL25126.1"/>
    <property type="molecule type" value="Genomic_DNA"/>
</dbReference>
<dbReference type="InterPro" id="IPR000792">
    <property type="entry name" value="Tscrpt_reg_LuxR_C"/>
</dbReference>
<proteinExistence type="predicted"/>
<gene>
    <name evidence="3" type="ORF">PSU4_40800</name>
</gene>
<evidence type="ECO:0000313" key="4">
    <source>
        <dbReference type="Proteomes" id="UP000321685"/>
    </source>
</evidence>
<evidence type="ECO:0000313" key="3">
    <source>
        <dbReference type="EMBL" id="GEL25126.1"/>
    </source>
</evidence>
<dbReference type="GO" id="GO:0003677">
    <property type="term" value="F:DNA binding"/>
    <property type="evidence" value="ECO:0007669"/>
    <property type="project" value="UniProtKB-KW"/>
</dbReference>
<sequence>MSARVVVVAAAGVADPIATGLRAAGLDVRGCAEDVHQLPEHADVVVLDLAVAGPDPDGAEGVHPVETLLDAAPSSTVLAVGESVEHVPVLAALRAGASGFVRRDCGWTELAEAVTRVAAGEVVFGPGVADLVLDSYGTAAADPVSLTERELDIVRLVVDGLTARQIAVRLVLSPRTVENHVHRIVRKLGLAGRAALVRYAIENGLA</sequence>
<evidence type="ECO:0000256" key="1">
    <source>
        <dbReference type="ARBA" id="ARBA00023125"/>
    </source>
</evidence>
<evidence type="ECO:0000259" key="2">
    <source>
        <dbReference type="PROSITE" id="PS50043"/>
    </source>
</evidence>
<dbReference type="Pfam" id="PF00196">
    <property type="entry name" value="GerE"/>
    <property type="match status" value="1"/>
</dbReference>
<protein>
    <submittedName>
        <fullName evidence="3">DNA-binding response regulator</fullName>
    </submittedName>
</protein>
<dbReference type="PRINTS" id="PR00038">
    <property type="entry name" value="HTHLUXR"/>
</dbReference>
<keyword evidence="4" id="KW-1185">Reference proteome</keyword>
<dbReference type="InterPro" id="IPR039420">
    <property type="entry name" value="WalR-like"/>
</dbReference>
<keyword evidence="1 3" id="KW-0238">DNA-binding</keyword>
<dbReference type="SUPFAM" id="SSF46894">
    <property type="entry name" value="C-terminal effector domain of the bipartite response regulators"/>
    <property type="match status" value="1"/>
</dbReference>
<dbReference type="GO" id="GO:0006355">
    <property type="term" value="P:regulation of DNA-templated transcription"/>
    <property type="evidence" value="ECO:0007669"/>
    <property type="project" value="InterPro"/>
</dbReference>
<dbReference type="PROSITE" id="PS50043">
    <property type="entry name" value="HTH_LUXR_2"/>
    <property type="match status" value="1"/>
</dbReference>
<dbReference type="Proteomes" id="UP000321685">
    <property type="component" value="Unassembled WGS sequence"/>
</dbReference>
<dbReference type="PANTHER" id="PTHR43214">
    <property type="entry name" value="TWO-COMPONENT RESPONSE REGULATOR"/>
    <property type="match status" value="1"/>
</dbReference>
<dbReference type="PANTHER" id="PTHR43214:SF43">
    <property type="entry name" value="TWO-COMPONENT RESPONSE REGULATOR"/>
    <property type="match status" value="1"/>
</dbReference>
<organism evidence="3 4">
    <name type="scientific">Pseudonocardia sulfidoxydans NBRC 16205</name>
    <dbReference type="NCBI Taxonomy" id="1223511"/>
    <lineage>
        <taxon>Bacteria</taxon>
        <taxon>Bacillati</taxon>
        <taxon>Actinomycetota</taxon>
        <taxon>Actinomycetes</taxon>
        <taxon>Pseudonocardiales</taxon>
        <taxon>Pseudonocardiaceae</taxon>
        <taxon>Pseudonocardia</taxon>
    </lineage>
</organism>